<proteinExistence type="predicted"/>
<dbReference type="RefSeq" id="WP_311424743.1">
    <property type="nucleotide sequence ID" value="NZ_JAVREH010000044.1"/>
</dbReference>
<gene>
    <name evidence="3" type="ORF">RM423_19650</name>
</gene>
<dbReference type="Proteomes" id="UP001183176">
    <property type="component" value="Unassembled WGS sequence"/>
</dbReference>
<comment type="caution">
    <text evidence="3">The sequence shown here is derived from an EMBL/GenBank/DDBJ whole genome shotgun (WGS) entry which is preliminary data.</text>
</comment>
<dbReference type="PANTHER" id="PTHR31956:SF8">
    <property type="entry name" value="ACID PHOSPHATASE PHOA (AFU_ORTHOLOGUE AFUA_1G03570)"/>
    <property type="match status" value="1"/>
</dbReference>
<dbReference type="EMBL" id="JAVREH010000044">
    <property type="protein sequence ID" value="MDT0263597.1"/>
    <property type="molecule type" value="Genomic_DNA"/>
</dbReference>
<dbReference type="InterPro" id="IPR017850">
    <property type="entry name" value="Alkaline_phosphatase_core_sf"/>
</dbReference>
<dbReference type="InterPro" id="IPR007312">
    <property type="entry name" value="Phosphoesterase"/>
</dbReference>
<keyword evidence="4" id="KW-1185">Reference proteome</keyword>
<evidence type="ECO:0000313" key="4">
    <source>
        <dbReference type="Proteomes" id="UP001183176"/>
    </source>
</evidence>
<dbReference type="PANTHER" id="PTHR31956">
    <property type="entry name" value="NON-SPECIFIC PHOSPHOLIPASE C4-RELATED"/>
    <property type="match status" value="1"/>
</dbReference>
<name>A0ABU2JF17_9ACTN</name>
<evidence type="ECO:0000313" key="3">
    <source>
        <dbReference type="EMBL" id="MDT0263597.1"/>
    </source>
</evidence>
<organism evidence="3 4">
    <name type="scientific">Jatrophihabitans lederbergiae</name>
    <dbReference type="NCBI Taxonomy" id="3075547"/>
    <lineage>
        <taxon>Bacteria</taxon>
        <taxon>Bacillati</taxon>
        <taxon>Actinomycetota</taxon>
        <taxon>Actinomycetes</taxon>
        <taxon>Jatrophihabitantales</taxon>
        <taxon>Jatrophihabitantaceae</taxon>
        <taxon>Jatrophihabitans</taxon>
    </lineage>
</organism>
<sequence length="384" mass="40494">MSTTPIRRSASRRRTGFAALLGLTLVAAVVLVIARGADGATATAPVSGYVPPVKHVFVINIENKGYDSTWGPSSAAPYLAKTLRSKGVLLDTYYGTAHNSQPNYVAQLSGQGPNPQMQGDCQVYSTFVGATTAAPGQAVGSGCVFPASVGSLPTQLQAKGLSWKGYMEDMGTPCRHPAVDAVDPTQKAKVGDQYATRHNPFMYFSAITHSADCARRNVDLSQLPKDLASASTTPNLSYITPNLCDDGHDSPCVDGRPGGLASVNAWLQVWVPKILNSPAYKSDGELVITADEADSPQSDSTACCGEGPAPNSSLPGITGSGGGRIGALVLSRWTAPNSWSTTPYNHYSLLASLEDIFRLPYLGYAQTIGLNRFGLDVYNNGWNS</sequence>
<accession>A0ABU2JF17</accession>
<keyword evidence="1" id="KW-0378">Hydrolase</keyword>
<protein>
    <submittedName>
        <fullName evidence="3">Alkaline phosphatase family protein</fullName>
    </submittedName>
</protein>
<dbReference type="Gene3D" id="3.40.720.10">
    <property type="entry name" value="Alkaline Phosphatase, subunit A"/>
    <property type="match status" value="1"/>
</dbReference>
<keyword evidence="2" id="KW-0843">Virulence</keyword>
<evidence type="ECO:0000256" key="2">
    <source>
        <dbReference type="ARBA" id="ARBA00023026"/>
    </source>
</evidence>
<dbReference type="Pfam" id="PF04185">
    <property type="entry name" value="Phosphoesterase"/>
    <property type="match status" value="1"/>
</dbReference>
<reference evidence="4" key="1">
    <citation type="submission" date="2023-07" db="EMBL/GenBank/DDBJ databases">
        <title>30 novel species of actinomycetes from the DSMZ collection.</title>
        <authorList>
            <person name="Nouioui I."/>
        </authorList>
    </citation>
    <scope>NUCLEOTIDE SEQUENCE [LARGE SCALE GENOMIC DNA]</scope>
    <source>
        <strain evidence="4">DSM 44399</strain>
    </source>
</reference>
<evidence type="ECO:0000256" key="1">
    <source>
        <dbReference type="ARBA" id="ARBA00022801"/>
    </source>
</evidence>